<name>A0A1L5NRV5_9HYPH</name>
<geneLocation type="plasmid" evidence="2">
    <name>prgalie4872d</name>
</geneLocation>
<sequence length="58" mass="6586">MKAPFSMSGTMSNWEIGSLPMPGHQYMSMPHAWIIRNRRNARITSLLPDMTPIKVDAL</sequence>
<evidence type="ECO:0000313" key="1">
    <source>
        <dbReference type="EMBL" id="APO70608.1"/>
    </source>
</evidence>
<evidence type="ECO:0000313" key="2">
    <source>
        <dbReference type="Proteomes" id="UP000184749"/>
    </source>
</evidence>
<keyword evidence="1" id="KW-0614">Plasmid</keyword>
<dbReference type="AlphaFoldDB" id="A0A1L5NRV5"/>
<reference evidence="1 2" key="1">
    <citation type="submission" date="2016-09" db="EMBL/GenBank/DDBJ databases">
        <title>The complete genome sequences of Rhizobium gallicum, symbiovars gallicum and phaseoli, symbionts associated to common bean (Phaseolus vulgaris).</title>
        <authorList>
            <person name="Bustos P."/>
            <person name="Santamaria R.I."/>
            <person name="Perez-Carrascal O.M."/>
            <person name="Juarez S."/>
            <person name="Lozano L."/>
            <person name="Martinez-Flores I."/>
            <person name="Martinez-Romero E."/>
            <person name="Cevallos M."/>
            <person name="Romero D."/>
            <person name="Davila G."/>
            <person name="Gonzalez V."/>
        </authorList>
    </citation>
    <scope>NUCLEOTIDE SEQUENCE [LARGE SCALE GENOMIC DNA]</scope>
    <source>
        <strain evidence="1 2">IE4872</strain>
        <plasmid evidence="2">prgalie4872d</plasmid>
    </source>
</reference>
<protein>
    <submittedName>
        <fullName evidence="1">Uncharacterized protein</fullName>
    </submittedName>
</protein>
<organism evidence="1 2">
    <name type="scientific">Rhizobium gallicum</name>
    <dbReference type="NCBI Taxonomy" id="56730"/>
    <lineage>
        <taxon>Bacteria</taxon>
        <taxon>Pseudomonadati</taxon>
        <taxon>Pseudomonadota</taxon>
        <taxon>Alphaproteobacteria</taxon>
        <taxon>Hyphomicrobiales</taxon>
        <taxon>Rhizobiaceae</taxon>
        <taxon>Rhizobium/Agrobacterium group</taxon>
        <taxon>Rhizobium</taxon>
    </lineage>
</organism>
<dbReference type="Proteomes" id="UP000184749">
    <property type="component" value="Plasmid pRgalIE4872d"/>
</dbReference>
<gene>
    <name evidence="1" type="ORF">IE4872_PD00065</name>
</gene>
<accession>A0A1L5NRV5</accession>
<proteinExistence type="predicted"/>
<dbReference type="EMBL" id="CP017105">
    <property type="protein sequence ID" value="APO70608.1"/>
    <property type="molecule type" value="Genomic_DNA"/>
</dbReference>